<dbReference type="InterPro" id="IPR002510">
    <property type="entry name" value="Metalloprtase-TldD/E_N"/>
</dbReference>
<protein>
    <submittedName>
        <fullName evidence="5">TldE protein, part of TldE/TldD proteolytic complex</fullName>
    </submittedName>
</protein>
<dbReference type="InterPro" id="IPR035068">
    <property type="entry name" value="TldD/PmbA_N"/>
</dbReference>
<evidence type="ECO:0000256" key="1">
    <source>
        <dbReference type="SAM" id="MobiDB-lite"/>
    </source>
</evidence>
<reference evidence="5" key="1">
    <citation type="submission" date="2018-10" db="EMBL/GenBank/DDBJ databases">
        <authorList>
            <person name="Gruber-Vodicka H."/>
            <person name="Jaeckle O."/>
        </authorList>
    </citation>
    <scope>NUCLEOTIDE SEQUENCE</scope>
</reference>
<dbReference type="GO" id="GO:0005829">
    <property type="term" value="C:cytosol"/>
    <property type="evidence" value="ECO:0007669"/>
    <property type="project" value="TreeGrafter"/>
</dbReference>
<dbReference type="GO" id="GO:0006508">
    <property type="term" value="P:proteolysis"/>
    <property type="evidence" value="ECO:0007669"/>
    <property type="project" value="InterPro"/>
</dbReference>
<proteinExistence type="predicted"/>
<feature type="domain" description="Metalloprotease TldD/E central" evidence="4">
    <location>
        <begin position="130"/>
        <end position="233"/>
    </location>
</feature>
<dbReference type="GO" id="GO:0008237">
    <property type="term" value="F:metallopeptidase activity"/>
    <property type="evidence" value="ECO:0007669"/>
    <property type="project" value="InterPro"/>
</dbReference>
<dbReference type="InterPro" id="IPR036059">
    <property type="entry name" value="TldD/PmbA_sf"/>
</dbReference>
<dbReference type="Pfam" id="PF19289">
    <property type="entry name" value="PmbA_TldD_3rd"/>
    <property type="match status" value="1"/>
</dbReference>
<dbReference type="PANTHER" id="PTHR43421">
    <property type="entry name" value="METALLOPROTEASE PMBA"/>
    <property type="match status" value="1"/>
</dbReference>
<feature type="region of interest" description="Disordered" evidence="1">
    <location>
        <begin position="339"/>
        <end position="360"/>
    </location>
</feature>
<dbReference type="EMBL" id="LR026963">
    <property type="protein sequence ID" value="VBB69352.1"/>
    <property type="molecule type" value="Genomic_DNA"/>
</dbReference>
<dbReference type="InterPro" id="IPR045569">
    <property type="entry name" value="Metalloprtase-TldD/E_C"/>
</dbReference>
<gene>
    <name evidence="5" type="ORF">RIEGSTA812A_PEG_825</name>
</gene>
<dbReference type="Gene3D" id="3.30.2290.10">
    <property type="entry name" value="PmbA/TldD superfamily"/>
    <property type="match status" value="1"/>
</dbReference>
<dbReference type="PANTHER" id="PTHR43421:SF1">
    <property type="entry name" value="METALLOPROTEASE PMBA"/>
    <property type="match status" value="1"/>
</dbReference>
<evidence type="ECO:0000259" key="2">
    <source>
        <dbReference type="Pfam" id="PF01523"/>
    </source>
</evidence>
<feature type="domain" description="Metalloprotease TldD/E C-terminal" evidence="3">
    <location>
        <begin position="241"/>
        <end position="456"/>
    </location>
</feature>
<name>A0A484HC19_9ZZZZ</name>
<evidence type="ECO:0000259" key="3">
    <source>
        <dbReference type="Pfam" id="PF19289"/>
    </source>
</evidence>
<dbReference type="Pfam" id="PF19290">
    <property type="entry name" value="PmbA_TldD_2nd"/>
    <property type="match status" value="1"/>
</dbReference>
<sequence length="457" mass="48740">MHQAKRVPSMTDIRLNLDLLNDLITRARRKGADAADVLLINAVSLSVAWRLGTLERLERAEGSDIGLRVLIGHRQAIVSSSDCTLPALEDLAERAVAMARTVPEDPFCGLAESVRLVQTLPDLDILDTVEPSAEGLIAMARTAEESGRAVPGITNSQGATAGWSRRAVALIGSNKLAVHYTGSHASLSVSLLAGDDSQGMERDYDYTYAVHGAELRPAEAVGRTAAARALKRLGARKVETQVVPVVYEPREACSLVSHFLSAINGSNVACGTTFLKESLHQPVFSAGVTIVDDPLRRRGLRSKPCDDEGLPTKRQVLVADGVLQSWLLDLRSARQLGLESTGHASRSTSGPPAPAPTNAYLGPSSLEPAALIADIRQGLYVTELFSIGVNGVTGDYSCGAAGFWIENGQIGYPVHEVTVAGNLKDMFRTMSVANDLEFRDGIDSPTIRIEGMTVAGR</sequence>
<evidence type="ECO:0000313" key="5">
    <source>
        <dbReference type="EMBL" id="VBB69352.1"/>
    </source>
</evidence>
<feature type="domain" description="Metalloprotease TldD/E N-terminal" evidence="2">
    <location>
        <begin position="35"/>
        <end position="99"/>
    </location>
</feature>
<dbReference type="InterPro" id="IPR047657">
    <property type="entry name" value="PmbA"/>
</dbReference>
<dbReference type="Pfam" id="PF01523">
    <property type="entry name" value="PmbA_TldD_1st"/>
    <property type="match status" value="1"/>
</dbReference>
<dbReference type="SUPFAM" id="SSF111283">
    <property type="entry name" value="Putative modulator of DNA gyrase, PmbA/TldD"/>
    <property type="match status" value="1"/>
</dbReference>
<evidence type="ECO:0000259" key="4">
    <source>
        <dbReference type="Pfam" id="PF19290"/>
    </source>
</evidence>
<organism evidence="5">
    <name type="scientific">invertebrate metagenome</name>
    <dbReference type="NCBI Taxonomy" id="1711999"/>
    <lineage>
        <taxon>unclassified sequences</taxon>
        <taxon>metagenomes</taxon>
        <taxon>organismal metagenomes</taxon>
    </lineage>
</organism>
<dbReference type="InterPro" id="IPR045570">
    <property type="entry name" value="Metalloprtase-TldD/E_cen_dom"/>
</dbReference>
<accession>A0A484HC19</accession>
<dbReference type="AlphaFoldDB" id="A0A484HC19"/>